<accession>A0AB39UV67</accession>
<reference evidence="1" key="1">
    <citation type="submission" date="2024-05" db="EMBL/GenBank/DDBJ databases">
        <title>Genome sequencing of novel strain.</title>
        <authorList>
            <person name="Ganbat D."/>
            <person name="Ganbat S."/>
            <person name="Lee S.-J."/>
        </authorList>
    </citation>
    <scope>NUCLEOTIDE SEQUENCE</scope>
    <source>
        <strain evidence="1">SMD15-11</strain>
    </source>
</reference>
<organism evidence="1">
    <name type="scientific">Thermohahella caldifontis</name>
    <dbReference type="NCBI Taxonomy" id="3142973"/>
    <lineage>
        <taxon>Bacteria</taxon>
        <taxon>Pseudomonadati</taxon>
        <taxon>Pseudomonadota</taxon>
        <taxon>Gammaproteobacteria</taxon>
        <taxon>Oceanospirillales</taxon>
        <taxon>Hahellaceae</taxon>
        <taxon>Thermohahella</taxon>
    </lineage>
</organism>
<dbReference type="KEGG" id="tcd:AAIA72_14040"/>
<evidence type="ECO:0000313" key="1">
    <source>
        <dbReference type="EMBL" id="XDT71907.1"/>
    </source>
</evidence>
<dbReference type="AlphaFoldDB" id="A0AB39UV67"/>
<gene>
    <name evidence="1" type="ORF">AAIA72_14040</name>
</gene>
<dbReference type="EMBL" id="CP154858">
    <property type="protein sequence ID" value="XDT71907.1"/>
    <property type="molecule type" value="Genomic_DNA"/>
</dbReference>
<name>A0AB39UV67_9GAMM</name>
<proteinExistence type="predicted"/>
<sequence length="88" mass="10205">MRNGISLGLFRNIDSARAMLEERRKQGLNAELKEVRRTRKEYWVAPLEPSSIGLRARLDPLFLGNKVWSRVERREILCEGLASQKKVP</sequence>
<dbReference type="RefSeq" id="WP_369600929.1">
    <property type="nucleotide sequence ID" value="NZ_CP154858.1"/>
</dbReference>
<protein>
    <submittedName>
        <fullName evidence="1">Uncharacterized protein</fullName>
    </submittedName>
</protein>